<name>A0A246FGC9_9BACT</name>
<keyword evidence="1" id="KW-0812">Transmembrane</keyword>
<comment type="caution">
    <text evidence="2">The sequence shown here is derived from an EMBL/GenBank/DDBJ whole genome shotgun (WGS) entry which is preliminary data.</text>
</comment>
<evidence type="ECO:0000313" key="2">
    <source>
        <dbReference type="EMBL" id="OWP61587.1"/>
    </source>
</evidence>
<keyword evidence="1" id="KW-1133">Transmembrane helix</keyword>
<reference evidence="2 3" key="1">
    <citation type="submission" date="2017-06" db="EMBL/GenBank/DDBJ databases">
        <title>Hymenobacter amundsenii sp. nov. isolated from regoliths in Antarctica.</title>
        <authorList>
            <person name="Sedlacek I."/>
            <person name="Kralova S."/>
            <person name="Pantucek R."/>
            <person name="Svec P."/>
            <person name="Holochova P."/>
            <person name="Stankova E."/>
            <person name="Vrbovska V."/>
            <person name="Busse H.-J."/>
        </authorList>
    </citation>
    <scope>NUCLEOTIDE SEQUENCE [LARGE SCALE GENOMIC DNA]</scope>
    <source>
        <strain evidence="2 3">CCM 8682</strain>
    </source>
</reference>
<organism evidence="2 3">
    <name type="scientific">Hymenobacter amundsenii</name>
    <dbReference type="NCBI Taxonomy" id="2006685"/>
    <lineage>
        <taxon>Bacteria</taxon>
        <taxon>Pseudomonadati</taxon>
        <taxon>Bacteroidota</taxon>
        <taxon>Cytophagia</taxon>
        <taxon>Cytophagales</taxon>
        <taxon>Hymenobacteraceae</taxon>
        <taxon>Hymenobacter</taxon>
    </lineage>
</organism>
<dbReference type="Proteomes" id="UP000197277">
    <property type="component" value="Unassembled WGS sequence"/>
</dbReference>
<accession>A0A246FGC9</accession>
<gene>
    <name evidence="2" type="ORF">CDA63_18585</name>
</gene>
<keyword evidence="3" id="KW-1185">Reference proteome</keyword>
<dbReference type="AlphaFoldDB" id="A0A246FGC9"/>
<evidence type="ECO:0000256" key="1">
    <source>
        <dbReference type="SAM" id="Phobius"/>
    </source>
</evidence>
<evidence type="ECO:0000313" key="3">
    <source>
        <dbReference type="Proteomes" id="UP000197277"/>
    </source>
</evidence>
<dbReference type="EMBL" id="NIRR01000053">
    <property type="protein sequence ID" value="OWP61587.1"/>
    <property type="molecule type" value="Genomic_DNA"/>
</dbReference>
<protein>
    <submittedName>
        <fullName evidence="2">Uncharacterized protein</fullName>
    </submittedName>
</protein>
<proteinExistence type="predicted"/>
<sequence length="131" mass="15568">MMITTQKFLVYKKYKGDLDLWIRDRREKDINVINDDDWQVISELLSDIALIENNLVSDNFRNKVIQFIKSNSESEEVISLLKVEAKKLKLTHKKIKIYSPTINLLLNILKWLLGYFIFRLIIYLIFGYPSV</sequence>
<feature type="transmembrane region" description="Helical" evidence="1">
    <location>
        <begin position="104"/>
        <end position="126"/>
    </location>
</feature>
<keyword evidence="1" id="KW-0472">Membrane</keyword>